<organism evidence="7">
    <name type="scientific">marine metagenome</name>
    <dbReference type="NCBI Taxonomy" id="408172"/>
    <lineage>
        <taxon>unclassified sequences</taxon>
        <taxon>metagenomes</taxon>
        <taxon>ecological metagenomes</taxon>
    </lineage>
</organism>
<keyword evidence="4" id="KW-0560">Oxidoreductase</keyword>
<reference evidence="7" key="1">
    <citation type="submission" date="2018-05" db="EMBL/GenBank/DDBJ databases">
        <authorList>
            <person name="Lanie J.A."/>
            <person name="Ng W.-L."/>
            <person name="Kazmierczak K.M."/>
            <person name="Andrzejewski T.M."/>
            <person name="Davidsen T.M."/>
            <person name="Wayne K.J."/>
            <person name="Tettelin H."/>
            <person name="Glass J.I."/>
            <person name="Rusch D."/>
            <person name="Podicherti R."/>
            <person name="Tsui H.-C.T."/>
            <person name="Winkler M.E."/>
        </authorList>
    </citation>
    <scope>NUCLEOTIDE SEQUENCE</scope>
</reference>
<dbReference type="SUPFAM" id="SSF51395">
    <property type="entry name" value="FMN-linked oxidoreductases"/>
    <property type="match status" value="1"/>
</dbReference>
<dbReference type="EMBL" id="UINC01002428">
    <property type="protein sequence ID" value="SUZ96580.1"/>
    <property type="molecule type" value="Genomic_DNA"/>
</dbReference>
<protein>
    <recommendedName>
        <fullName evidence="6">FMN hydroxy acid dehydrogenase domain-containing protein</fullName>
    </recommendedName>
</protein>
<dbReference type="PANTHER" id="PTHR10578:SF107">
    <property type="entry name" value="2-HYDROXYACID OXIDASE 1"/>
    <property type="match status" value="1"/>
</dbReference>
<keyword evidence="3" id="KW-0288">FMN</keyword>
<gene>
    <name evidence="7" type="ORF">METZ01_LOCUS49434</name>
</gene>
<evidence type="ECO:0000256" key="4">
    <source>
        <dbReference type="ARBA" id="ARBA00023002"/>
    </source>
</evidence>
<evidence type="ECO:0000256" key="1">
    <source>
        <dbReference type="ARBA" id="ARBA00001917"/>
    </source>
</evidence>
<dbReference type="Gene3D" id="3.20.20.70">
    <property type="entry name" value="Aldolase class I"/>
    <property type="match status" value="1"/>
</dbReference>
<dbReference type="PROSITE" id="PS51349">
    <property type="entry name" value="FMN_HYDROXY_ACID_DH_2"/>
    <property type="match status" value="1"/>
</dbReference>
<evidence type="ECO:0000256" key="2">
    <source>
        <dbReference type="ARBA" id="ARBA00022630"/>
    </source>
</evidence>
<dbReference type="InterPro" id="IPR000262">
    <property type="entry name" value="FMN-dep_DH"/>
</dbReference>
<dbReference type="PANTHER" id="PTHR10578">
    <property type="entry name" value="S -2-HYDROXY-ACID OXIDASE-RELATED"/>
    <property type="match status" value="1"/>
</dbReference>
<dbReference type="InterPro" id="IPR012133">
    <property type="entry name" value="Alpha-hydoxy_acid_DH_FMN"/>
</dbReference>
<dbReference type="InterPro" id="IPR037396">
    <property type="entry name" value="FMN_HAD"/>
</dbReference>
<keyword evidence="2" id="KW-0285">Flavoprotein</keyword>
<comment type="cofactor">
    <cofactor evidence="1">
        <name>FMN</name>
        <dbReference type="ChEBI" id="CHEBI:58210"/>
    </cofactor>
</comment>
<proteinExistence type="inferred from homology"/>
<dbReference type="PIRSF" id="PIRSF000138">
    <property type="entry name" value="Al-hdrx_acd_dh"/>
    <property type="match status" value="1"/>
</dbReference>
<dbReference type="GO" id="GO:0016614">
    <property type="term" value="F:oxidoreductase activity, acting on CH-OH group of donors"/>
    <property type="evidence" value="ECO:0007669"/>
    <property type="project" value="UniProtKB-ARBA"/>
</dbReference>
<dbReference type="PROSITE" id="PS00557">
    <property type="entry name" value="FMN_HYDROXY_ACID_DH_1"/>
    <property type="match status" value="1"/>
</dbReference>
<dbReference type="AlphaFoldDB" id="A0A381RXM9"/>
<dbReference type="CDD" id="cd02809">
    <property type="entry name" value="alpha_hydroxyacid_oxid_FMN"/>
    <property type="match status" value="1"/>
</dbReference>
<dbReference type="Pfam" id="PF01070">
    <property type="entry name" value="FMN_dh"/>
    <property type="match status" value="1"/>
</dbReference>
<dbReference type="FunFam" id="3.20.20.70:FF:000029">
    <property type="entry name" value="L-lactate dehydrogenase"/>
    <property type="match status" value="1"/>
</dbReference>
<evidence type="ECO:0000256" key="5">
    <source>
        <dbReference type="ARBA" id="ARBA00024042"/>
    </source>
</evidence>
<sequence length="377" mass="42392">MDFRSLAKKRLPSPMFHYIDGAAEDEWTYRRNTEAFEEYELIPRFLVNVEDIDISTEILGQKIDWPFICSPTGFHRLFHHEGESGAARAAERTGTIFCLSTISTTSIEEVAKSSKGPKVFQIYVLKDRGLTQEYIDRCREAKYDALCLTVDVPSNGRRERDLRTGMTVPPKLTLKSYLDIAIHMDWSFNYLTHKTPSMVNIEHRVPKGTSDISVMDFMNSQFDRTVTWEDAAWMIKQWDRPFAIKGILSVEDAKKAVDVGASAVMISNHGGRQLDGCPAPIEIISDVVDAVGEEIEVILDGGIRRGIHILKAIARGAKACMGGRAYLYGLAAGGEAGAFRSLNLLKEEVNNNMTLLGCRNLNEITEDHVRQIRNFKQ</sequence>
<evidence type="ECO:0000313" key="7">
    <source>
        <dbReference type="EMBL" id="SUZ96580.1"/>
    </source>
</evidence>
<evidence type="ECO:0000256" key="3">
    <source>
        <dbReference type="ARBA" id="ARBA00022643"/>
    </source>
</evidence>
<name>A0A381RXM9_9ZZZZ</name>
<dbReference type="InterPro" id="IPR008259">
    <property type="entry name" value="FMN_hydac_DH_AS"/>
</dbReference>
<evidence type="ECO:0000259" key="6">
    <source>
        <dbReference type="PROSITE" id="PS51349"/>
    </source>
</evidence>
<accession>A0A381RXM9</accession>
<feature type="domain" description="FMN hydroxy acid dehydrogenase" evidence="6">
    <location>
        <begin position="1"/>
        <end position="374"/>
    </location>
</feature>
<comment type="similarity">
    <text evidence="5">Belongs to the FMN-dependent alpha-hydroxy acid dehydrogenase family.</text>
</comment>
<dbReference type="GO" id="GO:0010181">
    <property type="term" value="F:FMN binding"/>
    <property type="evidence" value="ECO:0007669"/>
    <property type="project" value="InterPro"/>
</dbReference>
<dbReference type="InterPro" id="IPR013785">
    <property type="entry name" value="Aldolase_TIM"/>
</dbReference>